<evidence type="ECO:0000259" key="1">
    <source>
        <dbReference type="Pfam" id="PF18270"/>
    </source>
</evidence>
<dbReference type="InterPro" id="IPR041576">
    <property type="entry name" value="Evf"/>
</dbReference>
<comment type="caution">
    <text evidence="2">The sequence shown here is derived from an EMBL/GenBank/DDBJ whole genome shotgun (WGS) entry which is preliminary data.</text>
</comment>
<evidence type="ECO:0000313" key="3">
    <source>
        <dbReference type="Proteomes" id="UP001203607"/>
    </source>
</evidence>
<proteinExistence type="predicted"/>
<name>A0ABT0PMA6_9FLAO</name>
<accession>A0ABT0PMA6</accession>
<organism evidence="2 3">
    <name type="scientific">Flagellimonas spongiicola</name>
    <dbReference type="NCBI Taxonomy" id="2942208"/>
    <lineage>
        <taxon>Bacteria</taxon>
        <taxon>Pseudomonadati</taxon>
        <taxon>Bacteroidota</taxon>
        <taxon>Flavobacteriia</taxon>
        <taxon>Flavobacteriales</taxon>
        <taxon>Flavobacteriaceae</taxon>
        <taxon>Flagellimonas</taxon>
    </lineage>
</organism>
<dbReference type="EMBL" id="JAMFMA010000001">
    <property type="protein sequence ID" value="MCL6272524.1"/>
    <property type="molecule type" value="Genomic_DNA"/>
</dbReference>
<protein>
    <recommendedName>
        <fullName evidence="1">Virulence factor Evf domain-containing protein</fullName>
    </recommendedName>
</protein>
<feature type="domain" description="Virulence factor Evf" evidence="1">
    <location>
        <begin position="71"/>
        <end position="236"/>
    </location>
</feature>
<evidence type="ECO:0000313" key="2">
    <source>
        <dbReference type="EMBL" id="MCL6272524.1"/>
    </source>
</evidence>
<reference evidence="2 3" key="1">
    <citation type="submission" date="2022-05" db="EMBL/GenBank/DDBJ databases">
        <authorList>
            <person name="Park J.-S."/>
        </authorList>
    </citation>
    <scope>NUCLEOTIDE SEQUENCE [LARGE SCALE GENOMIC DNA]</scope>
    <source>
        <strain evidence="2 3">2012CJ35-5</strain>
    </source>
</reference>
<dbReference type="Pfam" id="PF18270">
    <property type="entry name" value="Evf"/>
    <property type="match status" value="1"/>
</dbReference>
<keyword evidence="3" id="KW-1185">Reference proteome</keyword>
<dbReference type="Proteomes" id="UP001203607">
    <property type="component" value="Unassembled WGS sequence"/>
</dbReference>
<gene>
    <name evidence="2" type="ORF">M3P19_00805</name>
</gene>
<sequence length="238" mass="27550">MEMKKDCNSIDRYTGTMNMFCFVFPECPEIKNKALQEELKIAKYYLEGYWTLVTRKLLENNTADDFDFTTNSIMNVVEKLPLLSGFSSKQESRRNVKDIYLLARDFLNITIDNLDPTEKCLKKTIGYLMNIGSQIGIANHNKHGYELNILSASIEHNAHSLQVKFKVSKAILDNLQKCGYESDMKKGRRVKFDYHVQSFEALLNLQSLQQPKVKAGLDRLFKTKDLSPIHNSRNYYNP</sequence>
<dbReference type="RefSeq" id="WP_249655711.1">
    <property type="nucleotide sequence ID" value="NZ_JAMFMA010000001.1"/>
</dbReference>